<dbReference type="PROSITE" id="PS51464">
    <property type="entry name" value="SIS"/>
    <property type="match status" value="1"/>
</dbReference>
<gene>
    <name evidence="3" type="ORF">CIAN88_04590</name>
</gene>
<evidence type="ECO:0000313" key="4">
    <source>
        <dbReference type="Proteomes" id="UP000030008"/>
    </source>
</evidence>
<dbReference type="PANTHER" id="PTHR43443:SF1">
    <property type="entry name" value="3-HEXULOSE-6-PHOSPHATE ISOMERASE"/>
    <property type="match status" value="1"/>
</dbReference>
<dbReference type="Gene3D" id="3.40.50.10490">
    <property type="entry name" value="Glucose-6-phosphate isomerase like protein, domain 1"/>
    <property type="match status" value="1"/>
</dbReference>
<dbReference type="GO" id="GO:0097367">
    <property type="term" value="F:carbohydrate derivative binding"/>
    <property type="evidence" value="ECO:0007669"/>
    <property type="project" value="InterPro"/>
</dbReference>
<dbReference type="GO" id="GO:0016853">
    <property type="term" value="F:isomerase activity"/>
    <property type="evidence" value="ECO:0007669"/>
    <property type="project" value="UniProtKB-KW"/>
</dbReference>
<dbReference type="EMBL" id="JQIF01000018">
    <property type="protein sequence ID" value="KGJ54263.1"/>
    <property type="molecule type" value="Genomic_DNA"/>
</dbReference>
<comment type="similarity">
    <text evidence="1">Belongs to the SIS family. PHI subfamily.</text>
</comment>
<dbReference type="Proteomes" id="UP000030008">
    <property type="component" value="Unassembled WGS sequence"/>
</dbReference>
<keyword evidence="3" id="KW-0413">Isomerase</keyword>
<dbReference type="RefSeq" id="WP_044904324.1">
    <property type="nucleotide sequence ID" value="NZ_JQIF01000018.1"/>
</dbReference>
<dbReference type="AlphaFoldDB" id="A0A099IBE2"/>
<dbReference type="SUPFAM" id="SSF53697">
    <property type="entry name" value="SIS domain"/>
    <property type="match status" value="1"/>
</dbReference>
<feature type="domain" description="SIS" evidence="2">
    <location>
        <begin position="29"/>
        <end position="172"/>
    </location>
</feature>
<protein>
    <submittedName>
        <fullName evidence="3">Sugar isomerase</fullName>
    </submittedName>
</protein>
<reference evidence="3 4" key="1">
    <citation type="submission" date="2014-08" db="EMBL/GenBank/DDBJ databases">
        <title>Clostridium innocuum, an unnegligible vancomycin-resistant pathogen causing extra-intestinal infections.</title>
        <authorList>
            <person name="Feng Y."/>
            <person name="Chiu C.-H."/>
        </authorList>
    </citation>
    <scope>NUCLEOTIDE SEQUENCE [LARGE SCALE GENOMIC DNA]</scope>
    <source>
        <strain evidence="3 4">AN88</strain>
    </source>
</reference>
<comment type="caution">
    <text evidence="3">The sequence shown here is derived from an EMBL/GenBank/DDBJ whole genome shotgun (WGS) entry which is preliminary data.</text>
</comment>
<organism evidence="3 4">
    <name type="scientific">Clostridium innocuum</name>
    <dbReference type="NCBI Taxonomy" id="1522"/>
    <lineage>
        <taxon>Bacteria</taxon>
        <taxon>Bacillati</taxon>
        <taxon>Bacillota</taxon>
        <taxon>Clostridia</taxon>
        <taxon>Eubacteriales</taxon>
        <taxon>Clostridiaceae</taxon>
        <taxon>Clostridium</taxon>
    </lineage>
</organism>
<evidence type="ECO:0000256" key="1">
    <source>
        <dbReference type="ARBA" id="ARBA00009235"/>
    </source>
</evidence>
<evidence type="ECO:0000259" key="2">
    <source>
        <dbReference type="PROSITE" id="PS51464"/>
    </source>
</evidence>
<dbReference type="InterPro" id="IPR017552">
    <property type="entry name" value="PHI/rmpB"/>
</dbReference>
<accession>A0A099IBE2</accession>
<proteinExistence type="inferred from homology"/>
<dbReference type="InterPro" id="IPR046348">
    <property type="entry name" value="SIS_dom_sf"/>
</dbReference>
<name>A0A099IBE2_CLOIN</name>
<dbReference type="PANTHER" id="PTHR43443">
    <property type="entry name" value="3-HEXULOSE-6-PHOSPHATE ISOMERASE"/>
    <property type="match status" value="1"/>
</dbReference>
<evidence type="ECO:0000313" key="3">
    <source>
        <dbReference type="EMBL" id="KGJ54263.1"/>
    </source>
</evidence>
<dbReference type="GO" id="GO:1901135">
    <property type="term" value="P:carbohydrate derivative metabolic process"/>
    <property type="evidence" value="ECO:0007669"/>
    <property type="project" value="InterPro"/>
</dbReference>
<sequence>MKYREARDTVLQELQTVFTYVKEDEVVALAEAICEAETVFVVGVGRVLLMLQAFVKRLNHLGIEATYVGAIDEPAITEHDLLLVGSGSGESAVPLAIVKIAQRYHAKIAHIGSNASSSMAPYENIFIRIPCSTKLQLEDEISSSQVMSSLFEQSLLLLADMVALLIVDKKHITDLHALWKKHANLE</sequence>
<dbReference type="InterPro" id="IPR001347">
    <property type="entry name" value="SIS_dom"/>
</dbReference>